<keyword evidence="1" id="KW-0812">Transmembrane</keyword>
<dbReference type="AlphaFoldDB" id="A0A0R3PIN2"/>
<keyword evidence="1" id="KW-0472">Membrane</keyword>
<accession>A0A0R3PIN2</accession>
<organism evidence="4">
    <name type="scientific">Angiostrongylus costaricensis</name>
    <name type="common">Nematode worm</name>
    <dbReference type="NCBI Taxonomy" id="334426"/>
    <lineage>
        <taxon>Eukaryota</taxon>
        <taxon>Metazoa</taxon>
        <taxon>Ecdysozoa</taxon>
        <taxon>Nematoda</taxon>
        <taxon>Chromadorea</taxon>
        <taxon>Rhabditida</taxon>
        <taxon>Rhabditina</taxon>
        <taxon>Rhabditomorpha</taxon>
        <taxon>Strongyloidea</taxon>
        <taxon>Metastrongylidae</taxon>
        <taxon>Angiostrongylus</taxon>
    </lineage>
</organism>
<reference evidence="2 3" key="2">
    <citation type="submission" date="2018-11" db="EMBL/GenBank/DDBJ databases">
        <authorList>
            <consortium name="Pathogen Informatics"/>
        </authorList>
    </citation>
    <scope>NUCLEOTIDE SEQUENCE [LARGE SCALE GENOMIC DNA]</scope>
    <source>
        <strain evidence="2 3">Costa Rica</strain>
    </source>
</reference>
<name>A0A0R3PIN2_ANGCS</name>
<protein>
    <submittedName>
        <fullName evidence="4">Piezo_RRas_bdg domain-containing protein</fullName>
    </submittedName>
</protein>
<keyword evidence="1" id="KW-1133">Transmembrane helix</keyword>
<evidence type="ECO:0000313" key="4">
    <source>
        <dbReference type="WBParaSite" id="ACOC_0000420901-mRNA-1"/>
    </source>
</evidence>
<evidence type="ECO:0000256" key="1">
    <source>
        <dbReference type="SAM" id="Phobius"/>
    </source>
</evidence>
<gene>
    <name evidence="2" type="ORF">ACOC_LOCUS4210</name>
</gene>
<feature type="transmembrane region" description="Helical" evidence="1">
    <location>
        <begin position="25"/>
        <end position="46"/>
    </location>
</feature>
<reference evidence="4" key="1">
    <citation type="submission" date="2017-02" db="UniProtKB">
        <authorList>
            <consortium name="WormBaseParasite"/>
        </authorList>
    </citation>
    <scope>IDENTIFICATION</scope>
</reference>
<keyword evidence="3" id="KW-1185">Reference proteome</keyword>
<evidence type="ECO:0000313" key="2">
    <source>
        <dbReference type="EMBL" id="VDM55795.1"/>
    </source>
</evidence>
<evidence type="ECO:0000313" key="3">
    <source>
        <dbReference type="Proteomes" id="UP000267027"/>
    </source>
</evidence>
<sequence length="112" mass="12745">TSSEVLVDFFLGSNDDLIAQHGGKYHLLILSNLSVLEFSLGYYCIYVQKRFAFAEMCKQVTDSLMEDNIRGLDVEILNKVSDGTEDRLKVRLTYKELCIPDCFVQANLITLK</sequence>
<proteinExistence type="predicted"/>
<dbReference type="Proteomes" id="UP000267027">
    <property type="component" value="Unassembled WGS sequence"/>
</dbReference>
<dbReference type="EMBL" id="UYYA01002988">
    <property type="protein sequence ID" value="VDM55795.1"/>
    <property type="molecule type" value="Genomic_DNA"/>
</dbReference>
<dbReference type="WBParaSite" id="ACOC_0000420901-mRNA-1">
    <property type="protein sequence ID" value="ACOC_0000420901-mRNA-1"/>
    <property type="gene ID" value="ACOC_0000420901"/>
</dbReference>